<dbReference type="AlphaFoldDB" id="A0A0D0AVA1"/>
<proteinExistence type="predicted"/>
<dbReference type="OrthoDB" id="10365738at2759"/>
<evidence type="ECO:0000313" key="1">
    <source>
        <dbReference type="EMBL" id="KIK45586.1"/>
    </source>
</evidence>
<dbReference type="HOGENOM" id="CLU_2335040_0_0_1"/>
<accession>A0A0D0AVA1</accession>
<keyword evidence="2" id="KW-1185">Reference proteome</keyword>
<protein>
    <submittedName>
        <fullName evidence="1">Unplaced genomic scaffold CY34scaffold_39, whole genome shotgun sequence</fullName>
    </submittedName>
</protein>
<dbReference type="InParanoid" id="A0A0D0AVA1"/>
<reference evidence="1 2" key="1">
    <citation type="submission" date="2014-04" db="EMBL/GenBank/DDBJ databases">
        <authorList>
            <consortium name="DOE Joint Genome Institute"/>
            <person name="Kuo A."/>
            <person name="Ruytinx J."/>
            <person name="Rineau F."/>
            <person name="Colpaert J."/>
            <person name="Kohler A."/>
            <person name="Nagy L.G."/>
            <person name="Floudas D."/>
            <person name="Copeland A."/>
            <person name="Barry K.W."/>
            <person name="Cichocki N."/>
            <person name="Veneault-Fourrey C."/>
            <person name="LaButti K."/>
            <person name="Lindquist E.A."/>
            <person name="Lipzen A."/>
            <person name="Lundell T."/>
            <person name="Morin E."/>
            <person name="Murat C."/>
            <person name="Sun H."/>
            <person name="Tunlid A."/>
            <person name="Henrissat B."/>
            <person name="Grigoriev I.V."/>
            <person name="Hibbett D.S."/>
            <person name="Martin F."/>
            <person name="Nordberg H.P."/>
            <person name="Cantor M.N."/>
            <person name="Hua S.X."/>
        </authorList>
    </citation>
    <scope>NUCLEOTIDE SEQUENCE [LARGE SCALE GENOMIC DNA]</scope>
    <source>
        <strain evidence="1 2">UH-Slu-Lm8-n1</strain>
    </source>
</reference>
<organism evidence="1 2">
    <name type="scientific">Suillus luteus UH-Slu-Lm8-n1</name>
    <dbReference type="NCBI Taxonomy" id="930992"/>
    <lineage>
        <taxon>Eukaryota</taxon>
        <taxon>Fungi</taxon>
        <taxon>Dikarya</taxon>
        <taxon>Basidiomycota</taxon>
        <taxon>Agaricomycotina</taxon>
        <taxon>Agaricomycetes</taxon>
        <taxon>Agaricomycetidae</taxon>
        <taxon>Boletales</taxon>
        <taxon>Suillineae</taxon>
        <taxon>Suillaceae</taxon>
        <taxon>Suillus</taxon>
    </lineage>
</organism>
<reference evidence="2" key="2">
    <citation type="submission" date="2015-01" db="EMBL/GenBank/DDBJ databases">
        <title>Evolutionary Origins and Diversification of the Mycorrhizal Mutualists.</title>
        <authorList>
            <consortium name="DOE Joint Genome Institute"/>
            <consortium name="Mycorrhizal Genomics Consortium"/>
            <person name="Kohler A."/>
            <person name="Kuo A."/>
            <person name="Nagy L.G."/>
            <person name="Floudas D."/>
            <person name="Copeland A."/>
            <person name="Barry K.W."/>
            <person name="Cichocki N."/>
            <person name="Veneault-Fourrey C."/>
            <person name="LaButti K."/>
            <person name="Lindquist E.A."/>
            <person name="Lipzen A."/>
            <person name="Lundell T."/>
            <person name="Morin E."/>
            <person name="Murat C."/>
            <person name="Riley R."/>
            <person name="Ohm R."/>
            <person name="Sun H."/>
            <person name="Tunlid A."/>
            <person name="Henrissat B."/>
            <person name="Grigoriev I.V."/>
            <person name="Hibbett D.S."/>
            <person name="Martin F."/>
        </authorList>
    </citation>
    <scope>NUCLEOTIDE SEQUENCE [LARGE SCALE GENOMIC DNA]</scope>
    <source>
        <strain evidence="2">UH-Slu-Lm8-n1</strain>
    </source>
</reference>
<evidence type="ECO:0000313" key="2">
    <source>
        <dbReference type="Proteomes" id="UP000054485"/>
    </source>
</evidence>
<sequence>MYDRSMTDWSLNVNAVHIVYHMMLFPLCFDMCHSNAYLSPTKFNIAHLSSRGAFTDSVSGGMTTFCFLARQVDTGDFKIHAHLNYYQDGLYRFSGPDM</sequence>
<dbReference type="Proteomes" id="UP000054485">
    <property type="component" value="Unassembled WGS sequence"/>
</dbReference>
<gene>
    <name evidence="1" type="ORF">CY34DRAFT_801344</name>
</gene>
<name>A0A0D0AVA1_9AGAM</name>
<dbReference type="EMBL" id="KN835170">
    <property type="protein sequence ID" value="KIK45586.1"/>
    <property type="molecule type" value="Genomic_DNA"/>
</dbReference>